<dbReference type="Proteomes" id="UP000509510">
    <property type="component" value="Chromosome III"/>
</dbReference>
<proteinExistence type="predicted"/>
<dbReference type="GO" id="GO:0003723">
    <property type="term" value="F:RNA binding"/>
    <property type="evidence" value="ECO:0007669"/>
    <property type="project" value="InterPro"/>
</dbReference>
<dbReference type="Pfam" id="PF00910">
    <property type="entry name" value="RNA_helicase"/>
    <property type="match status" value="1"/>
</dbReference>
<evidence type="ECO:0000259" key="1">
    <source>
        <dbReference type="Pfam" id="PF00910"/>
    </source>
</evidence>
<dbReference type="GO" id="GO:0003724">
    <property type="term" value="F:RNA helicase activity"/>
    <property type="evidence" value="ECO:0007669"/>
    <property type="project" value="InterPro"/>
</dbReference>
<sequence>MERDTGQLGPDDGDLFPTQVIGGLRLESHTGTTICTRTTVCDASPIGVLLTRKWKGEEQKRVTLTKEITPVVANTHDTIQYIQARLYSGPSLPVIVRKLRSDRTFKNELAARSAYSTLMPPLKLRMTRFGTCYWHKVSTFCQSVANFMGQIHELVGLIQGSAGTGKTTFAVKLCTVFAQHYTIDWPCQVSYCLSLNERTWVDDSYYQHEIIYQAEFCDHVDTSLTSIYYYVIVIVLTRPNIMIGQGTSLL</sequence>
<name>A0A7H8QYV1_TALRU</name>
<protein>
    <recommendedName>
        <fullName evidence="1">Helicase superfamily 3 single-stranded DNA/RNA virus domain-containing protein</fullName>
    </recommendedName>
</protein>
<evidence type="ECO:0000313" key="3">
    <source>
        <dbReference type="Proteomes" id="UP000509510"/>
    </source>
</evidence>
<feature type="domain" description="Helicase superfamily 3 single-stranded DNA/RNA virus" evidence="1">
    <location>
        <begin position="158"/>
        <end position="232"/>
    </location>
</feature>
<dbReference type="EMBL" id="CP055900">
    <property type="protein sequence ID" value="QKX58601.1"/>
    <property type="molecule type" value="Genomic_DNA"/>
</dbReference>
<dbReference type="InterPro" id="IPR000605">
    <property type="entry name" value="Helicase_SF3_ssDNA/RNA_vir"/>
</dbReference>
<dbReference type="GeneID" id="55993223"/>
<reference evidence="3" key="1">
    <citation type="submission" date="2020-06" db="EMBL/GenBank/DDBJ databases">
        <title>A chromosome-scale genome assembly of Talaromyces rugulosus W13939.</title>
        <authorList>
            <person name="Wang B."/>
            <person name="Guo L."/>
            <person name="Ye K."/>
            <person name="Wang L."/>
        </authorList>
    </citation>
    <scope>NUCLEOTIDE SEQUENCE [LARGE SCALE GENOMIC DNA]</scope>
    <source>
        <strain evidence="3">W13939</strain>
    </source>
</reference>
<dbReference type="RefSeq" id="XP_035344779.1">
    <property type="nucleotide sequence ID" value="XM_035488886.1"/>
</dbReference>
<dbReference type="KEGG" id="trg:TRUGW13939_05726"/>
<organism evidence="2 3">
    <name type="scientific">Talaromyces rugulosus</name>
    <name type="common">Penicillium rugulosum</name>
    <dbReference type="NCBI Taxonomy" id="121627"/>
    <lineage>
        <taxon>Eukaryota</taxon>
        <taxon>Fungi</taxon>
        <taxon>Dikarya</taxon>
        <taxon>Ascomycota</taxon>
        <taxon>Pezizomycotina</taxon>
        <taxon>Eurotiomycetes</taxon>
        <taxon>Eurotiomycetidae</taxon>
        <taxon>Eurotiales</taxon>
        <taxon>Trichocomaceae</taxon>
        <taxon>Talaromyces</taxon>
        <taxon>Talaromyces sect. Islandici</taxon>
    </lineage>
</organism>
<dbReference type="AlphaFoldDB" id="A0A7H8QYV1"/>
<evidence type="ECO:0000313" key="2">
    <source>
        <dbReference type="EMBL" id="QKX58601.1"/>
    </source>
</evidence>
<accession>A0A7H8QYV1</accession>
<keyword evidence="3" id="KW-1185">Reference proteome</keyword>
<gene>
    <name evidence="2" type="ORF">TRUGW13939_05726</name>
</gene>